<evidence type="ECO:0008006" key="4">
    <source>
        <dbReference type="Google" id="ProtNLM"/>
    </source>
</evidence>
<dbReference type="AlphaFoldDB" id="A0A1Q3CL30"/>
<evidence type="ECO:0000313" key="3">
    <source>
        <dbReference type="Proteomes" id="UP000187406"/>
    </source>
</evidence>
<proteinExistence type="predicted"/>
<dbReference type="Proteomes" id="UP000187406">
    <property type="component" value="Unassembled WGS sequence"/>
</dbReference>
<reference evidence="3" key="1">
    <citation type="submission" date="2016-04" db="EMBL/GenBank/DDBJ databases">
        <title>Cephalotus genome sequencing.</title>
        <authorList>
            <person name="Fukushima K."/>
            <person name="Hasebe M."/>
            <person name="Fang X."/>
        </authorList>
    </citation>
    <scope>NUCLEOTIDE SEQUENCE [LARGE SCALE GENOMIC DNA]</scope>
    <source>
        <strain evidence="3">cv. St1</strain>
    </source>
</reference>
<keyword evidence="3" id="KW-1185">Reference proteome</keyword>
<gene>
    <name evidence="2" type="ORF">CFOL_v3_24406</name>
</gene>
<protein>
    <recommendedName>
        <fullName evidence="4">Gag-asp_proteas domain-containing protein</fullName>
    </recommendedName>
</protein>
<accession>A0A1Q3CL30</accession>
<dbReference type="EMBL" id="BDDD01002292">
    <property type="protein sequence ID" value="GAV80947.1"/>
    <property type="molecule type" value="Genomic_DNA"/>
</dbReference>
<evidence type="ECO:0000313" key="2">
    <source>
        <dbReference type="EMBL" id="GAV80947.1"/>
    </source>
</evidence>
<name>A0A1Q3CL30_CEPFO</name>
<feature type="region of interest" description="Disordered" evidence="1">
    <location>
        <begin position="473"/>
        <end position="495"/>
    </location>
</feature>
<dbReference type="InParanoid" id="A0A1Q3CL30"/>
<evidence type="ECO:0000256" key="1">
    <source>
        <dbReference type="SAM" id="MobiDB-lite"/>
    </source>
</evidence>
<dbReference type="PANTHER" id="PTHR33067:SF31">
    <property type="entry name" value="RNA-DIRECTED DNA POLYMERASE"/>
    <property type="match status" value="1"/>
</dbReference>
<comment type="caution">
    <text evidence="2">The sequence shown here is derived from an EMBL/GenBank/DDBJ whole genome shotgun (WGS) entry which is preliminary data.</text>
</comment>
<feature type="compositionally biased region" description="Polar residues" evidence="1">
    <location>
        <begin position="473"/>
        <end position="482"/>
    </location>
</feature>
<organism evidence="2 3">
    <name type="scientific">Cephalotus follicularis</name>
    <name type="common">Albany pitcher plant</name>
    <dbReference type="NCBI Taxonomy" id="3775"/>
    <lineage>
        <taxon>Eukaryota</taxon>
        <taxon>Viridiplantae</taxon>
        <taxon>Streptophyta</taxon>
        <taxon>Embryophyta</taxon>
        <taxon>Tracheophyta</taxon>
        <taxon>Spermatophyta</taxon>
        <taxon>Magnoliopsida</taxon>
        <taxon>eudicotyledons</taxon>
        <taxon>Gunneridae</taxon>
        <taxon>Pentapetalae</taxon>
        <taxon>rosids</taxon>
        <taxon>fabids</taxon>
        <taxon>Oxalidales</taxon>
        <taxon>Cephalotaceae</taxon>
        <taxon>Cephalotus</taxon>
    </lineage>
</organism>
<dbReference type="CDD" id="cd00303">
    <property type="entry name" value="retropepsin_like"/>
    <property type="match status" value="1"/>
</dbReference>
<dbReference type="OrthoDB" id="1305902at2759"/>
<feature type="non-terminal residue" evidence="2">
    <location>
        <position position="1"/>
    </location>
</feature>
<dbReference type="InterPro" id="IPR021109">
    <property type="entry name" value="Peptidase_aspartic_dom_sf"/>
</dbReference>
<dbReference type="Gene3D" id="2.40.70.10">
    <property type="entry name" value="Acid Proteases"/>
    <property type="match status" value="1"/>
</dbReference>
<sequence length="495" mass="56480">LYEAWERYKDLLKCPHHGLPTWLQVQTFYNGLGVQLKTMIDGATGGALMSKTHDEAYAFLEEMASNHYQWSLERVIPKTTARIHEIDVITALTAQIGLLTKLLEESQSINLIKTLSQVCELCGGPHSSVDCQVGNHFVASHSEQANFVSNFQCHQQNPYSNTYNPDELEAEQPKALASPTPYVPPIPFPQCLKKHKFDKQFSKFLDVFKKLHINIPFADVLEQMPSYVKFMKDILSNKRKLEEYETVMLTEERSAILKNKLPPKLKDPVSFTIPCTIGNFYFEKDLCDLGATINIMPLSIFRNLNLKVKATSVSLQLADKLIKYLRGIIEDVLVKVDKFIFLADFIVLDMEEDREIPLILGKPFLATGRTLIDVQKGKLILWVQDEQVVFDVFESMKYPVECDSCFQISTIDELVATKFKEENPKLLLEICLIKSESVQAEHKLVRECAQYLEVTPLVFLAKKPKVEELNTTQSKLKSSIQEPPNIEHKPFPSHL</sequence>
<dbReference type="PANTHER" id="PTHR33067">
    <property type="entry name" value="RNA-DIRECTED DNA POLYMERASE-RELATED"/>
    <property type="match status" value="1"/>
</dbReference>
<feature type="compositionally biased region" description="Basic and acidic residues" evidence="1">
    <location>
        <begin position="485"/>
        <end position="495"/>
    </location>
</feature>
<feature type="non-terminal residue" evidence="2">
    <location>
        <position position="495"/>
    </location>
</feature>